<dbReference type="EMBL" id="JACTAM010000007">
    <property type="protein sequence ID" value="KAI2662230.1"/>
    <property type="molecule type" value="Genomic_DNA"/>
</dbReference>
<evidence type="ECO:0000256" key="2">
    <source>
        <dbReference type="SAM" id="Phobius"/>
    </source>
</evidence>
<keyword evidence="2" id="KW-1133">Transmembrane helix</keyword>
<keyword evidence="2" id="KW-0812">Transmembrane</keyword>
<feature type="compositionally biased region" description="Low complexity" evidence="1">
    <location>
        <begin position="7"/>
        <end position="18"/>
    </location>
</feature>
<feature type="region of interest" description="Disordered" evidence="1">
    <location>
        <begin position="1"/>
        <end position="70"/>
    </location>
</feature>
<feature type="compositionally biased region" description="Basic residues" evidence="1">
    <location>
        <begin position="23"/>
        <end position="32"/>
    </location>
</feature>
<dbReference type="SMART" id="SM00568">
    <property type="entry name" value="GRAM"/>
    <property type="match status" value="1"/>
</dbReference>
<dbReference type="Gene3D" id="2.30.29.30">
    <property type="entry name" value="Pleckstrin-homology domain (PH domain)/Phosphotyrosine-binding domain (PTB)"/>
    <property type="match status" value="1"/>
</dbReference>
<feature type="transmembrane region" description="Helical" evidence="2">
    <location>
        <begin position="410"/>
        <end position="430"/>
    </location>
</feature>
<keyword evidence="2" id="KW-0472">Membrane</keyword>
<dbReference type="Proteomes" id="UP000830375">
    <property type="component" value="Unassembled WGS sequence"/>
</dbReference>
<evidence type="ECO:0000313" key="4">
    <source>
        <dbReference type="EMBL" id="KAI2662230.1"/>
    </source>
</evidence>
<evidence type="ECO:0000313" key="5">
    <source>
        <dbReference type="Proteomes" id="UP000830375"/>
    </source>
</evidence>
<dbReference type="Pfam" id="PF02893">
    <property type="entry name" value="GRAM"/>
    <property type="match status" value="1"/>
</dbReference>
<feature type="domain" description="GRAM" evidence="3">
    <location>
        <begin position="196"/>
        <end position="263"/>
    </location>
</feature>
<dbReference type="InterPro" id="IPR011993">
    <property type="entry name" value="PH-like_dom_sf"/>
</dbReference>
<proteinExistence type="predicted"/>
<dbReference type="InterPro" id="IPR042624">
    <property type="entry name" value="RAMD2A"/>
</dbReference>
<dbReference type="PANTHER" id="PTHR46973:SF1">
    <property type="entry name" value="GRAM DOMAIN-CONTAINING PROTEIN 2A"/>
    <property type="match status" value="1"/>
</dbReference>
<evidence type="ECO:0000259" key="3">
    <source>
        <dbReference type="SMART" id="SM00568"/>
    </source>
</evidence>
<gene>
    <name evidence="4" type="ORF">H4Q32_001035</name>
</gene>
<protein>
    <submittedName>
        <fullName evidence="4">GRAM domain-containing protein 2A</fullName>
    </submittedName>
</protein>
<organism evidence="4 5">
    <name type="scientific">Labeo rohita</name>
    <name type="common">Indian major carp</name>
    <name type="synonym">Cyprinus rohita</name>
    <dbReference type="NCBI Taxonomy" id="84645"/>
    <lineage>
        <taxon>Eukaryota</taxon>
        <taxon>Metazoa</taxon>
        <taxon>Chordata</taxon>
        <taxon>Craniata</taxon>
        <taxon>Vertebrata</taxon>
        <taxon>Euteleostomi</taxon>
        <taxon>Actinopterygii</taxon>
        <taxon>Neopterygii</taxon>
        <taxon>Teleostei</taxon>
        <taxon>Ostariophysi</taxon>
        <taxon>Cypriniformes</taxon>
        <taxon>Cyprinidae</taxon>
        <taxon>Labeoninae</taxon>
        <taxon>Labeonini</taxon>
        <taxon>Labeo</taxon>
    </lineage>
</organism>
<sequence>MGCTIYAASSEAPSAEGPEPQRRSHGHRTRTCRTRDRPKTMSDHQDQAEDVGLLTPHDQSEPSKDDDMHFRQPAYAEPQPRAYRHPASLVTLHLRRQGKMSLQLLHLIDDLSYEDVKKCYRGSVPGQWRGTGYLQYAHAVRGCLSVGVECLCRVSMLSLVQSSHPLRERARLQKSCAKQLISLSSTSSQTVSKYNAQYHKLFQSVPKEELLMKVYSCALLRDILLQGRLYISRNWLCFYANLFGKDIKVAIPVASVRLVKKHKTAGLVPNGLAITTDSSQKYVFVSLLSRDSVYDVLRRICTHLQVNGKKILSLKQYMEEPNALSLDEFPVPEVFPVPDEFPPVLNWRRKPSVASVASSLPDLLGNSSGSLSAVDAPFQTDKPLEDQSLETKKILLTETIPELGQMEYQLLKFFILLIILLILSSCYLAFRVCSLEQQLSFLSNNPALTLRER</sequence>
<comment type="caution">
    <text evidence="4">The sequence shown here is derived from an EMBL/GenBank/DDBJ whole genome shotgun (WGS) entry which is preliminary data.</text>
</comment>
<name>A0ABQ8MH93_LABRO</name>
<feature type="compositionally biased region" description="Basic and acidic residues" evidence="1">
    <location>
        <begin position="33"/>
        <end position="47"/>
    </location>
</feature>
<dbReference type="CDD" id="cd13220">
    <property type="entry name" value="PH-GRAM_GRAMDC"/>
    <property type="match status" value="1"/>
</dbReference>
<evidence type="ECO:0000256" key="1">
    <source>
        <dbReference type="SAM" id="MobiDB-lite"/>
    </source>
</evidence>
<reference evidence="4 5" key="1">
    <citation type="submission" date="2022-01" db="EMBL/GenBank/DDBJ databases">
        <title>A high-quality chromosome-level genome assembly of rohu carp, Labeo rohita.</title>
        <authorList>
            <person name="Arick M.A. II"/>
            <person name="Hsu C.-Y."/>
            <person name="Magbanua Z."/>
            <person name="Pechanova O."/>
            <person name="Grover C."/>
            <person name="Miller E."/>
            <person name="Thrash A."/>
            <person name="Ezzel L."/>
            <person name="Alam S."/>
            <person name="Benzie J."/>
            <person name="Hamilton M."/>
            <person name="Karsi A."/>
            <person name="Lawrence M.L."/>
            <person name="Peterson D.G."/>
        </authorList>
    </citation>
    <scope>NUCLEOTIDE SEQUENCE [LARGE SCALE GENOMIC DNA]</scope>
    <source>
        <strain evidence="5">BAU-BD-2019</strain>
        <tissue evidence="4">Blood</tissue>
    </source>
</reference>
<feature type="compositionally biased region" description="Basic and acidic residues" evidence="1">
    <location>
        <begin position="58"/>
        <end position="70"/>
    </location>
</feature>
<keyword evidence="5" id="KW-1185">Reference proteome</keyword>
<dbReference type="PANTHER" id="PTHR46973">
    <property type="entry name" value="GRAM DOMAIN-CONTAINING PROTEIN 2A"/>
    <property type="match status" value="1"/>
</dbReference>
<accession>A0ABQ8MH93</accession>
<dbReference type="InterPro" id="IPR004182">
    <property type="entry name" value="GRAM"/>
</dbReference>